<evidence type="ECO:0000256" key="3">
    <source>
        <dbReference type="SAM" id="MobiDB-lite"/>
    </source>
</evidence>
<accession>A0ABN1GUM2</accession>
<dbReference type="PROSITE" id="PS50977">
    <property type="entry name" value="HTH_TETR_2"/>
    <property type="match status" value="1"/>
</dbReference>
<dbReference type="EMBL" id="BAAAHE010000017">
    <property type="protein sequence ID" value="GAA0620120.1"/>
    <property type="molecule type" value="Genomic_DNA"/>
</dbReference>
<dbReference type="PANTHER" id="PTHR30055">
    <property type="entry name" value="HTH-TYPE TRANSCRIPTIONAL REGULATOR RUTR"/>
    <property type="match status" value="1"/>
</dbReference>
<name>A0ABN1GUM2_9ACTN</name>
<dbReference type="Pfam" id="PF00440">
    <property type="entry name" value="TetR_N"/>
    <property type="match status" value="1"/>
</dbReference>
<feature type="domain" description="HTH tetR-type" evidence="4">
    <location>
        <begin position="27"/>
        <end position="87"/>
    </location>
</feature>
<dbReference type="PANTHER" id="PTHR30055:SF226">
    <property type="entry name" value="HTH-TYPE TRANSCRIPTIONAL REGULATOR PKSA"/>
    <property type="match status" value="1"/>
</dbReference>
<dbReference type="RefSeq" id="WP_344604859.1">
    <property type="nucleotide sequence ID" value="NZ_BAAAHE010000017.1"/>
</dbReference>
<dbReference type="InterPro" id="IPR001647">
    <property type="entry name" value="HTH_TetR"/>
</dbReference>
<organism evidence="5 6">
    <name type="scientific">Sporichthya brevicatena</name>
    <dbReference type="NCBI Taxonomy" id="171442"/>
    <lineage>
        <taxon>Bacteria</taxon>
        <taxon>Bacillati</taxon>
        <taxon>Actinomycetota</taxon>
        <taxon>Actinomycetes</taxon>
        <taxon>Sporichthyales</taxon>
        <taxon>Sporichthyaceae</taxon>
        <taxon>Sporichthya</taxon>
    </lineage>
</organism>
<dbReference type="PROSITE" id="PS01081">
    <property type="entry name" value="HTH_TETR_1"/>
    <property type="match status" value="1"/>
</dbReference>
<dbReference type="Proteomes" id="UP001500957">
    <property type="component" value="Unassembled WGS sequence"/>
</dbReference>
<keyword evidence="1 2" id="KW-0238">DNA-binding</keyword>
<feature type="compositionally biased region" description="Low complexity" evidence="3">
    <location>
        <begin position="224"/>
        <end position="242"/>
    </location>
</feature>
<dbReference type="InterPro" id="IPR023772">
    <property type="entry name" value="DNA-bd_HTH_TetR-type_CS"/>
</dbReference>
<reference evidence="5 6" key="1">
    <citation type="journal article" date="2019" name="Int. J. Syst. Evol. Microbiol.">
        <title>The Global Catalogue of Microorganisms (GCM) 10K type strain sequencing project: providing services to taxonomists for standard genome sequencing and annotation.</title>
        <authorList>
            <consortium name="The Broad Institute Genomics Platform"/>
            <consortium name="The Broad Institute Genome Sequencing Center for Infectious Disease"/>
            <person name="Wu L."/>
            <person name="Ma J."/>
        </authorList>
    </citation>
    <scope>NUCLEOTIDE SEQUENCE [LARGE SCALE GENOMIC DNA]</scope>
    <source>
        <strain evidence="5 6">JCM 10671</strain>
    </source>
</reference>
<dbReference type="InterPro" id="IPR009057">
    <property type="entry name" value="Homeodomain-like_sf"/>
</dbReference>
<evidence type="ECO:0000313" key="5">
    <source>
        <dbReference type="EMBL" id="GAA0620120.1"/>
    </source>
</evidence>
<dbReference type="PRINTS" id="PR00455">
    <property type="entry name" value="HTHTETR"/>
</dbReference>
<evidence type="ECO:0000313" key="6">
    <source>
        <dbReference type="Proteomes" id="UP001500957"/>
    </source>
</evidence>
<evidence type="ECO:0000259" key="4">
    <source>
        <dbReference type="PROSITE" id="PS50977"/>
    </source>
</evidence>
<feature type="region of interest" description="Disordered" evidence="3">
    <location>
        <begin position="213"/>
        <end position="242"/>
    </location>
</feature>
<dbReference type="Gene3D" id="1.10.357.10">
    <property type="entry name" value="Tetracycline Repressor, domain 2"/>
    <property type="match status" value="1"/>
</dbReference>
<feature type="compositionally biased region" description="Polar residues" evidence="3">
    <location>
        <begin position="1"/>
        <end position="13"/>
    </location>
</feature>
<feature type="region of interest" description="Disordered" evidence="3">
    <location>
        <begin position="1"/>
        <end position="22"/>
    </location>
</feature>
<protein>
    <submittedName>
        <fullName evidence="5">TetR family transcriptional regulator</fullName>
    </submittedName>
</protein>
<comment type="caution">
    <text evidence="5">The sequence shown here is derived from an EMBL/GenBank/DDBJ whole genome shotgun (WGS) entry which is preliminary data.</text>
</comment>
<evidence type="ECO:0000256" key="2">
    <source>
        <dbReference type="PROSITE-ProRule" id="PRU00335"/>
    </source>
</evidence>
<sequence>MTLQHFETGSGTPLQPLRRAPMQRRSVERVQRMLDAAQQLVAEVGYDALTTTLIAERADVSIGSLYQFFPDKQAVVRAVALRNLERFTERLTDLAGSKEHTTWWDLTNAVLDAYVAMHHDIPGFQTIRFGDVADLHLLDPVRDNDSVVAERFVKLIRPTVDVAEDVDLELDMVIAVKIADVLTRYAFERDPNGDQAVLGEAKRLVRAHLARRFGDPTESDAPSEAEASSDSAGSTASESPVA</sequence>
<gene>
    <name evidence="5" type="ORF">GCM10009547_23330</name>
</gene>
<dbReference type="Pfam" id="PF17928">
    <property type="entry name" value="TetR_C_22"/>
    <property type="match status" value="1"/>
</dbReference>
<dbReference type="SUPFAM" id="SSF46689">
    <property type="entry name" value="Homeodomain-like"/>
    <property type="match status" value="1"/>
</dbReference>
<proteinExistence type="predicted"/>
<evidence type="ECO:0000256" key="1">
    <source>
        <dbReference type="ARBA" id="ARBA00023125"/>
    </source>
</evidence>
<keyword evidence="6" id="KW-1185">Reference proteome</keyword>
<feature type="DNA-binding region" description="H-T-H motif" evidence="2">
    <location>
        <begin position="50"/>
        <end position="69"/>
    </location>
</feature>
<dbReference type="InterPro" id="IPR041674">
    <property type="entry name" value="TetR_C_22"/>
</dbReference>
<dbReference type="InterPro" id="IPR050109">
    <property type="entry name" value="HTH-type_TetR-like_transc_reg"/>
</dbReference>